<dbReference type="InterPro" id="IPR000792">
    <property type="entry name" value="Tscrpt_reg_LuxR_C"/>
</dbReference>
<organism evidence="5 6">
    <name type="scientific">Actinophytocola oryzae</name>
    <dbReference type="NCBI Taxonomy" id="502181"/>
    <lineage>
        <taxon>Bacteria</taxon>
        <taxon>Bacillati</taxon>
        <taxon>Actinomycetota</taxon>
        <taxon>Actinomycetes</taxon>
        <taxon>Pseudonocardiales</taxon>
        <taxon>Pseudonocardiaceae</taxon>
    </lineage>
</organism>
<dbReference type="EMBL" id="SOCP01000008">
    <property type="protein sequence ID" value="TDV48644.1"/>
    <property type="molecule type" value="Genomic_DNA"/>
</dbReference>
<name>A0A4R7VH39_9PSEU</name>
<reference evidence="5 6" key="1">
    <citation type="submission" date="2019-03" db="EMBL/GenBank/DDBJ databases">
        <title>Genomic Encyclopedia of Archaeal and Bacterial Type Strains, Phase II (KMG-II): from individual species to whole genera.</title>
        <authorList>
            <person name="Goeker M."/>
        </authorList>
    </citation>
    <scope>NUCLEOTIDE SEQUENCE [LARGE SCALE GENOMIC DNA]</scope>
    <source>
        <strain evidence="5 6">DSM 45499</strain>
    </source>
</reference>
<dbReference type="PROSITE" id="PS50043">
    <property type="entry name" value="HTH_LUXR_2"/>
    <property type="match status" value="1"/>
</dbReference>
<dbReference type="InterPro" id="IPR016032">
    <property type="entry name" value="Sig_transdc_resp-reg_C-effctor"/>
</dbReference>
<dbReference type="Pfam" id="PF00196">
    <property type="entry name" value="GerE"/>
    <property type="match status" value="1"/>
</dbReference>
<dbReference type="PANTHER" id="PTHR44688:SF16">
    <property type="entry name" value="DNA-BINDING TRANSCRIPTIONAL ACTIVATOR DEVR_DOSR"/>
    <property type="match status" value="1"/>
</dbReference>
<dbReference type="Gene3D" id="3.40.50.2300">
    <property type="match status" value="1"/>
</dbReference>
<feature type="domain" description="HTH luxR-type" evidence="4">
    <location>
        <begin position="127"/>
        <end position="192"/>
    </location>
</feature>
<keyword evidence="6" id="KW-1185">Reference proteome</keyword>
<accession>A0A4R7VH39</accession>
<evidence type="ECO:0000313" key="5">
    <source>
        <dbReference type="EMBL" id="TDV48644.1"/>
    </source>
</evidence>
<dbReference type="SUPFAM" id="SSF46894">
    <property type="entry name" value="C-terminal effector domain of the bipartite response regulators"/>
    <property type="match status" value="1"/>
</dbReference>
<dbReference type="RefSeq" id="WP_133904703.1">
    <property type="nucleotide sequence ID" value="NZ_SOCP01000008.1"/>
</dbReference>
<dbReference type="AlphaFoldDB" id="A0A4R7VH39"/>
<dbReference type="OrthoDB" id="4309410at2"/>
<keyword evidence="2" id="KW-0238">DNA-binding</keyword>
<evidence type="ECO:0000256" key="1">
    <source>
        <dbReference type="ARBA" id="ARBA00023015"/>
    </source>
</evidence>
<evidence type="ECO:0000256" key="2">
    <source>
        <dbReference type="ARBA" id="ARBA00023125"/>
    </source>
</evidence>
<dbReference type="Proteomes" id="UP000294927">
    <property type="component" value="Unassembled WGS sequence"/>
</dbReference>
<evidence type="ECO:0000256" key="3">
    <source>
        <dbReference type="ARBA" id="ARBA00023163"/>
    </source>
</evidence>
<sequence>MADILAGDPRLRLLDGPDGATAAEVIVLVEQTVGDAAFFWLRDLRQKAPRDAPVRCVLVADHFHPSRALVAVGCGVMAVLSRRDLRAGRLGAAVVSVSQGAAHFSPALQGELLEQLDQLRREVLEPNGITMSGLSSRERDVLRGLADGLLTDEIAEQMGCSERTVKTLLYQLMSRYKLNTRSHAVAYAVRTGVA</sequence>
<protein>
    <submittedName>
        <fullName evidence="5">Regulatory LuxR family protein</fullName>
    </submittedName>
</protein>
<dbReference type="CDD" id="cd06170">
    <property type="entry name" value="LuxR_C_like"/>
    <property type="match status" value="1"/>
</dbReference>
<proteinExistence type="predicted"/>
<dbReference type="PANTHER" id="PTHR44688">
    <property type="entry name" value="DNA-BINDING TRANSCRIPTIONAL ACTIVATOR DEVR_DOSR"/>
    <property type="match status" value="1"/>
</dbReference>
<evidence type="ECO:0000313" key="6">
    <source>
        <dbReference type="Proteomes" id="UP000294927"/>
    </source>
</evidence>
<evidence type="ECO:0000259" key="4">
    <source>
        <dbReference type="PROSITE" id="PS50043"/>
    </source>
</evidence>
<dbReference type="GO" id="GO:0006355">
    <property type="term" value="P:regulation of DNA-templated transcription"/>
    <property type="evidence" value="ECO:0007669"/>
    <property type="project" value="InterPro"/>
</dbReference>
<dbReference type="SMART" id="SM00421">
    <property type="entry name" value="HTH_LUXR"/>
    <property type="match status" value="1"/>
</dbReference>
<keyword evidence="3" id="KW-0804">Transcription</keyword>
<dbReference type="GO" id="GO:0003677">
    <property type="term" value="F:DNA binding"/>
    <property type="evidence" value="ECO:0007669"/>
    <property type="project" value="UniProtKB-KW"/>
</dbReference>
<comment type="caution">
    <text evidence="5">The sequence shown here is derived from an EMBL/GenBank/DDBJ whole genome shotgun (WGS) entry which is preliminary data.</text>
</comment>
<keyword evidence="1" id="KW-0805">Transcription regulation</keyword>
<dbReference type="PRINTS" id="PR00038">
    <property type="entry name" value="HTHLUXR"/>
</dbReference>
<gene>
    <name evidence="5" type="ORF">CLV71_1084</name>
</gene>